<organism evidence="9 10">
    <name type="scientific">Talaromyces atroroseus</name>
    <dbReference type="NCBI Taxonomy" id="1441469"/>
    <lineage>
        <taxon>Eukaryota</taxon>
        <taxon>Fungi</taxon>
        <taxon>Dikarya</taxon>
        <taxon>Ascomycota</taxon>
        <taxon>Pezizomycotina</taxon>
        <taxon>Eurotiomycetes</taxon>
        <taxon>Eurotiomycetidae</taxon>
        <taxon>Eurotiales</taxon>
        <taxon>Trichocomaceae</taxon>
        <taxon>Talaromyces</taxon>
        <taxon>Talaromyces sect. Trachyspermi</taxon>
    </lineage>
</organism>
<dbReference type="InterPro" id="IPR007219">
    <property type="entry name" value="XnlR_reg_dom"/>
</dbReference>
<dbReference type="PANTHER" id="PTHR31001:SF49">
    <property type="entry name" value="ZN(II)2CYS6 TRANSCRIPTION FACTOR (EUROFUNG)"/>
    <property type="match status" value="1"/>
</dbReference>
<protein>
    <recommendedName>
        <fullName evidence="8">Xylanolytic transcriptional activator regulatory domain-containing protein</fullName>
    </recommendedName>
</protein>
<evidence type="ECO:0000256" key="6">
    <source>
        <dbReference type="ARBA" id="ARBA00023242"/>
    </source>
</evidence>
<proteinExistence type="predicted"/>
<sequence length="717" mass="80998">MESHPNGEANGRGVRPSNAPVRGRPQLSCTPCKRRKARPCDNCVKRREADTCVYPASGSAPRDQTRESKKTKKRIERLESLVMELLDRGAPNHESYSDGPSTSESESQVHFHMPHHASENGHDTDSSPVQRDVPAMRRPLDLAASSSSSSLWESVLQDIGEIKLYFEENESEFKKQLGKVEEARTPALEPYALEGNPIHWGIDTFIPSLPQRPDVDLLVANYFSPGSFVRPIIHPKKFLREYEKFWDDPYSVSKLWLGVLFTIMRMAVHASREHGSDLPPTLGDTDEAMTLYRMRAKQILMTESHAKPSIEKLELLALHLDAEFIQCQDASTSIWVSGATAVRMAMELGLHRDPSLLGGKLSPFECEMRRRLWLAIMQTDVLMSYQVGLPSMIPRGQCDTMLPKNLHEEDFDEDSLSLPLSRPWNEMTKISPFLAKAPLLAVFTKVASHILDIHPKDSEIPILEQELYAARDSLPPIFKVRPMHESILDHPAMILRRLAIDQSLHSGLCILHRRHLPLARSDPQYSHSRKTAIDASLTLLSYQALTYYETNPTQRLAGHRWLATSIIRHDYLLAAMLICLDLRQGIEGETHPGSSDITLWGRDRREEMMTALENSYNVWYACKDISIDAFRASEAVAVLLKRVRSAEEEKQRSETTVSSIPSVESLEISPEQFIPAGADPYNLSLPFSEMVASPGAIDWVEFDRYVMGGNIPREHNM</sequence>
<evidence type="ECO:0000256" key="4">
    <source>
        <dbReference type="ARBA" id="ARBA00023125"/>
    </source>
</evidence>
<evidence type="ECO:0000256" key="5">
    <source>
        <dbReference type="ARBA" id="ARBA00023163"/>
    </source>
</evidence>
<evidence type="ECO:0000256" key="1">
    <source>
        <dbReference type="ARBA" id="ARBA00004123"/>
    </source>
</evidence>
<evidence type="ECO:0000313" key="10">
    <source>
        <dbReference type="Proteomes" id="UP000214365"/>
    </source>
</evidence>
<feature type="compositionally biased region" description="Polar residues" evidence="7">
    <location>
        <begin position="98"/>
        <end position="108"/>
    </location>
</feature>
<dbReference type="CDD" id="cd12148">
    <property type="entry name" value="fungal_TF_MHR"/>
    <property type="match status" value="1"/>
</dbReference>
<gene>
    <name evidence="9" type="ORF">UA08_00369</name>
</gene>
<accession>A0A225BEW3</accession>
<keyword evidence="3" id="KW-0805">Transcription regulation</keyword>
<dbReference type="RefSeq" id="XP_020124708.1">
    <property type="nucleotide sequence ID" value="XM_020260167.1"/>
</dbReference>
<feature type="region of interest" description="Disordered" evidence="7">
    <location>
        <begin position="54"/>
        <end position="110"/>
    </location>
</feature>
<dbReference type="OrthoDB" id="5431381at2759"/>
<keyword evidence="2" id="KW-0479">Metal-binding</keyword>
<dbReference type="GO" id="GO:0006351">
    <property type="term" value="P:DNA-templated transcription"/>
    <property type="evidence" value="ECO:0007669"/>
    <property type="project" value="InterPro"/>
</dbReference>
<keyword evidence="4" id="KW-0238">DNA-binding</keyword>
<dbReference type="GeneID" id="31000124"/>
<evidence type="ECO:0000259" key="8">
    <source>
        <dbReference type="SMART" id="SM00906"/>
    </source>
</evidence>
<dbReference type="Pfam" id="PF04082">
    <property type="entry name" value="Fungal_trans"/>
    <property type="match status" value="1"/>
</dbReference>
<reference evidence="9 10" key="1">
    <citation type="submission" date="2015-06" db="EMBL/GenBank/DDBJ databases">
        <title>Talaromyces atroroseus IBT 11181 draft genome.</title>
        <authorList>
            <person name="Rasmussen K.B."/>
            <person name="Rasmussen S."/>
            <person name="Petersen B."/>
            <person name="Sicheritz-Ponten T."/>
            <person name="Mortensen U.H."/>
            <person name="Thrane U."/>
        </authorList>
    </citation>
    <scope>NUCLEOTIDE SEQUENCE [LARGE SCALE GENOMIC DNA]</scope>
    <source>
        <strain evidence="9 10">IBT 11181</strain>
    </source>
</reference>
<evidence type="ECO:0000313" key="9">
    <source>
        <dbReference type="EMBL" id="OKL64587.1"/>
    </source>
</evidence>
<dbReference type="InterPro" id="IPR036864">
    <property type="entry name" value="Zn2-C6_fun-type_DNA-bd_sf"/>
</dbReference>
<dbReference type="STRING" id="1441469.A0A225BEW3"/>
<dbReference type="Proteomes" id="UP000214365">
    <property type="component" value="Unassembled WGS sequence"/>
</dbReference>
<comment type="caution">
    <text evidence="9">The sequence shown here is derived from an EMBL/GenBank/DDBJ whole genome shotgun (WGS) entry which is preliminary data.</text>
</comment>
<dbReference type="InterPro" id="IPR001138">
    <property type="entry name" value="Zn2Cys6_DnaBD"/>
</dbReference>
<dbReference type="GO" id="GO:0003677">
    <property type="term" value="F:DNA binding"/>
    <property type="evidence" value="ECO:0007669"/>
    <property type="project" value="UniProtKB-KW"/>
</dbReference>
<dbReference type="GO" id="GO:0008270">
    <property type="term" value="F:zinc ion binding"/>
    <property type="evidence" value="ECO:0007669"/>
    <property type="project" value="InterPro"/>
</dbReference>
<comment type="subcellular location">
    <subcellularLocation>
        <location evidence="1">Nucleus</location>
    </subcellularLocation>
</comment>
<dbReference type="EMBL" id="LFMY01000001">
    <property type="protein sequence ID" value="OKL64587.1"/>
    <property type="molecule type" value="Genomic_DNA"/>
</dbReference>
<dbReference type="PANTHER" id="PTHR31001">
    <property type="entry name" value="UNCHARACTERIZED TRANSCRIPTIONAL REGULATORY PROTEIN"/>
    <property type="match status" value="1"/>
</dbReference>
<keyword evidence="6" id="KW-0539">Nucleus</keyword>
<dbReference type="Gene3D" id="4.10.240.10">
    <property type="entry name" value="Zn(2)-C6 fungal-type DNA-binding domain"/>
    <property type="match status" value="1"/>
</dbReference>
<dbReference type="SMART" id="SM00906">
    <property type="entry name" value="Fungal_trans"/>
    <property type="match status" value="1"/>
</dbReference>
<evidence type="ECO:0000256" key="2">
    <source>
        <dbReference type="ARBA" id="ARBA00022723"/>
    </source>
</evidence>
<feature type="region of interest" description="Disordered" evidence="7">
    <location>
        <begin position="1"/>
        <end position="40"/>
    </location>
</feature>
<keyword evidence="10" id="KW-1185">Reference proteome</keyword>
<dbReference type="GO" id="GO:0005634">
    <property type="term" value="C:nucleus"/>
    <property type="evidence" value="ECO:0007669"/>
    <property type="project" value="UniProtKB-SubCell"/>
</dbReference>
<evidence type="ECO:0000256" key="3">
    <source>
        <dbReference type="ARBA" id="ARBA00023015"/>
    </source>
</evidence>
<keyword evidence="5" id="KW-0804">Transcription</keyword>
<dbReference type="CDD" id="cd00067">
    <property type="entry name" value="GAL4"/>
    <property type="match status" value="1"/>
</dbReference>
<dbReference type="AlphaFoldDB" id="A0A225BEW3"/>
<feature type="domain" description="Xylanolytic transcriptional activator regulatory" evidence="8">
    <location>
        <begin position="334"/>
        <end position="409"/>
    </location>
</feature>
<dbReference type="GO" id="GO:0000981">
    <property type="term" value="F:DNA-binding transcription factor activity, RNA polymerase II-specific"/>
    <property type="evidence" value="ECO:0007669"/>
    <property type="project" value="InterPro"/>
</dbReference>
<evidence type="ECO:0000256" key="7">
    <source>
        <dbReference type="SAM" id="MobiDB-lite"/>
    </source>
</evidence>
<dbReference type="InterPro" id="IPR050613">
    <property type="entry name" value="Sec_Metabolite_Reg"/>
</dbReference>
<name>A0A225BEW3_TALAT</name>